<gene>
    <name evidence="1" type="ORF">G7K_5963-t1</name>
</gene>
<evidence type="ECO:0000313" key="1">
    <source>
        <dbReference type="EMBL" id="GAO51872.1"/>
    </source>
</evidence>
<accession>A0A0E9NPU1</accession>
<dbReference type="Proteomes" id="UP000033140">
    <property type="component" value="Unassembled WGS sequence"/>
</dbReference>
<comment type="caution">
    <text evidence="1">The sequence shown here is derived from an EMBL/GenBank/DDBJ whole genome shotgun (WGS) entry which is preliminary data.</text>
</comment>
<reference evidence="1 2" key="1">
    <citation type="journal article" date="2011" name="J. Gen. Appl. Microbiol.">
        <title>Draft genome sequencing of the enigmatic yeast Saitoella complicata.</title>
        <authorList>
            <person name="Nishida H."/>
            <person name="Hamamoto M."/>
            <person name="Sugiyama J."/>
        </authorList>
    </citation>
    <scope>NUCLEOTIDE SEQUENCE [LARGE SCALE GENOMIC DNA]</scope>
    <source>
        <strain evidence="1 2">NRRL Y-17804</strain>
    </source>
</reference>
<reference evidence="1 2" key="3">
    <citation type="journal article" date="2015" name="Genome Announc.">
        <title>Draft Genome Sequence of the Archiascomycetous Yeast Saitoella complicata.</title>
        <authorList>
            <person name="Yamauchi K."/>
            <person name="Kondo S."/>
            <person name="Hamamoto M."/>
            <person name="Takahashi Y."/>
            <person name="Ogura Y."/>
            <person name="Hayashi T."/>
            <person name="Nishida H."/>
        </authorList>
    </citation>
    <scope>NUCLEOTIDE SEQUENCE [LARGE SCALE GENOMIC DNA]</scope>
    <source>
        <strain evidence="1 2">NRRL Y-17804</strain>
    </source>
</reference>
<name>A0A0E9NPU1_SAICN</name>
<reference evidence="1 2" key="2">
    <citation type="journal article" date="2014" name="J. Gen. Appl. Microbiol.">
        <title>The early diverging ascomycetous budding yeast Saitoella complicata has three histone deacetylases belonging to the Clr6, Hos2, and Rpd3 lineages.</title>
        <authorList>
            <person name="Nishida H."/>
            <person name="Matsumoto T."/>
            <person name="Kondo S."/>
            <person name="Hamamoto M."/>
            <person name="Yoshikawa H."/>
        </authorList>
    </citation>
    <scope>NUCLEOTIDE SEQUENCE [LARGE SCALE GENOMIC DNA]</scope>
    <source>
        <strain evidence="1 2">NRRL Y-17804</strain>
    </source>
</reference>
<dbReference type="AlphaFoldDB" id="A0A0E9NPU1"/>
<keyword evidence="2" id="KW-1185">Reference proteome</keyword>
<dbReference type="EMBL" id="BACD03000054">
    <property type="protein sequence ID" value="GAO51872.1"/>
    <property type="molecule type" value="Genomic_DNA"/>
</dbReference>
<proteinExistence type="predicted"/>
<evidence type="ECO:0000313" key="2">
    <source>
        <dbReference type="Proteomes" id="UP000033140"/>
    </source>
</evidence>
<organism evidence="1 2">
    <name type="scientific">Saitoella complicata (strain BCRC 22490 / CBS 7301 / JCM 7358 / NBRC 10748 / NRRL Y-17804)</name>
    <dbReference type="NCBI Taxonomy" id="698492"/>
    <lineage>
        <taxon>Eukaryota</taxon>
        <taxon>Fungi</taxon>
        <taxon>Dikarya</taxon>
        <taxon>Ascomycota</taxon>
        <taxon>Taphrinomycotina</taxon>
        <taxon>Taphrinomycotina incertae sedis</taxon>
        <taxon>Saitoella</taxon>
    </lineage>
</organism>
<sequence>MHDERRSQKRSLLFLECYIRKAVEVRLCCLHVTWRDQRAMNIHGVTHVGRCETLGVMKIRTSRAVHLRCREKGLAGGPCLCNMDLECLKTEERALRLLLTSCQDAGKGGSRDLGWSSNREGRRPAGPCMAMLILIAHPVVEPVNWQVSKVSLQPFSDGELIAALKQ</sequence>
<protein>
    <submittedName>
        <fullName evidence="1">Uncharacterized protein</fullName>
    </submittedName>
</protein>